<reference evidence="3 4" key="1">
    <citation type="submission" date="2020-05" db="EMBL/GenBank/DDBJ databases">
        <title>MicrobeNet Type strains.</title>
        <authorList>
            <person name="Nicholson A.C."/>
        </authorList>
    </citation>
    <scope>NUCLEOTIDE SEQUENCE [LARGE SCALE GENOMIC DNA]</scope>
    <source>
        <strain evidence="3 4">ATCC 700815</strain>
    </source>
</reference>
<feature type="compositionally biased region" description="Basic residues" evidence="2">
    <location>
        <begin position="239"/>
        <end position="249"/>
    </location>
</feature>
<evidence type="ECO:0000256" key="1">
    <source>
        <dbReference type="ARBA" id="ARBA00023125"/>
    </source>
</evidence>
<accession>A0A6N1BBI3</accession>
<protein>
    <submittedName>
        <fullName evidence="3">TetR/AcrR family transcriptional regulator</fullName>
    </submittedName>
</protein>
<evidence type="ECO:0000256" key="2">
    <source>
        <dbReference type="SAM" id="MobiDB-lite"/>
    </source>
</evidence>
<dbReference type="Pfam" id="PF17938">
    <property type="entry name" value="TetR_C_29"/>
    <property type="match status" value="1"/>
</dbReference>
<evidence type="ECO:0000313" key="3">
    <source>
        <dbReference type="EMBL" id="NNH12320.1"/>
    </source>
</evidence>
<gene>
    <name evidence="3" type="ORF">HLB16_15715</name>
</gene>
<dbReference type="AlphaFoldDB" id="A0A6N1BBI3"/>
<dbReference type="PANTHER" id="PTHR30328">
    <property type="entry name" value="TRANSCRIPTIONAL REPRESSOR"/>
    <property type="match status" value="1"/>
</dbReference>
<dbReference type="Pfam" id="PF00440">
    <property type="entry name" value="TetR_N"/>
    <property type="match status" value="1"/>
</dbReference>
<dbReference type="InterPro" id="IPR009057">
    <property type="entry name" value="Homeodomain-like_sf"/>
</dbReference>
<dbReference type="GO" id="GO:0003677">
    <property type="term" value="F:DNA binding"/>
    <property type="evidence" value="ECO:0007669"/>
    <property type="project" value="UniProtKB-UniRule"/>
</dbReference>
<dbReference type="InterPro" id="IPR036271">
    <property type="entry name" value="Tet_transcr_reg_TetR-rel_C_sf"/>
</dbReference>
<dbReference type="PANTHER" id="PTHR30328:SF54">
    <property type="entry name" value="HTH-TYPE TRANSCRIPTIONAL REPRESSOR SCO4008"/>
    <property type="match status" value="1"/>
</dbReference>
<dbReference type="Proteomes" id="UP000542973">
    <property type="component" value="Unassembled WGS sequence"/>
</dbReference>
<dbReference type="SUPFAM" id="SSF48498">
    <property type="entry name" value="Tetracyclin repressor-like, C-terminal domain"/>
    <property type="match status" value="1"/>
</dbReference>
<keyword evidence="1" id="KW-0238">DNA-binding</keyword>
<comment type="caution">
    <text evidence="3">The sequence shown here is derived from an EMBL/GenBank/DDBJ whole genome shotgun (WGS) entry which is preliminary data.</text>
</comment>
<dbReference type="EMBL" id="JABEMD010000026">
    <property type="protein sequence ID" value="NNH12320.1"/>
    <property type="molecule type" value="Genomic_DNA"/>
</dbReference>
<dbReference type="InterPro" id="IPR050109">
    <property type="entry name" value="HTH-type_TetR-like_transc_reg"/>
</dbReference>
<dbReference type="InterPro" id="IPR001647">
    <property type="entry name" value="HTH_TetR"/>
</dbReference>
<sequence length="266" mass="29449">MTTATARTRAAAGTRARQAQDTRAKILKAAIKVFAERGYDGGRVERISSLAKTYDRMIYYYFGSKEKLFVEVLETIYTQLNEAEQGLELDPENPVRALMQLTDFVWHYYLDHPEFVAILTSENISQGRHAKKSGRLKEISSYALSVLDGVLERGKASGHFRAEVRARDIYLVIASLGYFYNSNHHTLSAFLGEPMMSKPALEHWRDVMQHTVLNAVCRPAIAAEQADAVELPAASRPAKAARKAARKTANKTASKSGPSARVATAG</sequence>
<dbReference type="PRINTS" id="PR00455">
    <property type="entry name" value="HTHTETR"/>
</dbReference>
<dbReference type="Gene3D" id="1.10.357.10">
    <property type="entry name" value="Tetracycline Repressor, domain 2"/>
    <property type="match status" value="1"/>
</dbReference>
<dbReference type="PROSITE" id="PS50977">
    <property type="entry name" value="HTH_TETR_2"/>
    <property type="match status" value="1"/>
</dbReference>
<evidence type="ECO:0000313" key="4">
    <source>
        <dbReference type="Proteomes" id="UP000542973"/>
    </source>
</evidence>
<feature type="region of interest" description="Disordered" evidence="2">
    <location>
        <begin position="231"/>
        <end position="266"/>
    </location>
</feature>
<dbReference type="RefSeq" id="WP_053823314.1">
    <property type="nucleotide sequence ID" value="NZ_BAAAEB010000031.1"/>
</dbReference>
<dbReference type="GeneID" id="70688628"/>
<name>A0A6N1BBI3_9BURK</name>
<organism evidence="3 4">
    <name type="scientific">Cupriavidus gilardii</name>
    <dbReference type="NCBI Taxonomy" id="82541"/>
    <lineage>
        <taxon>Bacteria</taxon>
        <taxon>Pseudomonadati</taxon>
        <taxon>Pseudomonadota</taxon>
        <taxon>Betaproteobacteria</taxon>
        <taxon>Burkholderiales</taxon>
        <taxon>Burkholderiaceae</taxon>
        <taxon>Cupriavidus</taxon>
    </lineage>
</organism>
<dbReference type="SUPFAM" id="SSF46689">
    <property type="entry name" value="Homeodomain-like"/>
    <property type="match status" value="1"/>
</dbReference>
<proteinExistence type="predicted"/>
<dbReference type="InterPro" id="IPR041474">
    <property type="entry name" value="NicS_C"/>
</dbReference>